<dbReference type="Proteomes" id="UP000674179">
    <property type="component" value="Chromosome 26"/>
</dbReference>
<feature type="domain" description="Flagellar attachment zone protein 1 conserved" evidence="3">
    <location>
        <begin position="2059"/>
        <end position="2150"/>
    </location>
</feature>
<feature type="domain" description="Flagellar attachment zone protein 1 conserved" evidence="3">
    <location>
        <begin position="2257"/>
        <end position="2339"/>
    </location>
</feature>
<gene>
    <name evidence="4" type="ORF">CUR178_03963</name>
</gene>
<feature type="domain" description="Flagellar attachment zone protein 1 conserved" evidence="3">
    <location>
        <begin position="1073"/>
        <end position="1156"/>
    </location>
</feature>
<evidence type="ECO:0000256" key="1">
    <source>
        <dbReference type="SAM" id="Coils"/>
    </source>
</evidence>
<feature type="domain" description="Flagellar attachment zone protein 1 conserved" evidence="3">
    <location>
        <begin position="568"/>
        <end position="655"/>
    </location>
</feature>
<dbReference type="RefSeq" id="XP_067692244.1">
    <property type="nucleotide sequence ID" value="XM_067835678.1"/>
</dbReference>
<dbReference type="InterPro" id="IPR056614">
    <property type="entry name" value="FAZ1_cons"/>
</dbReference>
<evidence type="ECO:0000256" key="2">
    <source>
        <dbReference type="SAM" id="MobiDB-lite"/>
    </source>
</evidence>
<feature type="domain" description="Flagellar attachment zone protein 1 conserved" evidence="3">
    <location>
        <begin position="465"/>
        <end position="552"/>
    </location>
</feature>
<feature type="domain" description="Flagellar attachment zone protein 1 conserved" evidence="3">
    <location>
        <begin position="2871"/>
        <end position="2956"/>
    </location>
</feature>
<accession>A0A836H877</accession>
<feature type="domain" description="Flagellar attachment zone protein 1 conserved" evidence="3">
    <location>
        <begin position="759"/>
        <end position="844"/>
    </location>
</feature>
<feature type="coiled-coil region" evidence="1">
    <location>
        <begin position="3103"/>
        <end position="3130"/>
    </location>
</feature>
<feature type="domain" description="Flagellar attachment zone protein 1 conserved" evidence="3">
    <location>
        <begin position="1665"/>
        <end position="1748"/>
    </location>
</feature>
<feature type="domain" description="Flagellar attachment zone protein 1 conserved" evidence="3">
    <location>
        <begin position="1448"/>
        <end position="1539"/>
    </location>
</feature>
<feature type="domain" description="Flagellar attachment zone protein 1 conserved" evidence="3">
    <location>
        <begin position="2635"/>
        <end position="2726"/>
    </location>
</feature>
<feature type="domain" description="Flagellar attachment zone protein 1 conserved" evidence="3">
    <location>
        <begin position="2970"/>
        <end position="3051"/>
    </location>
</feature>
<evidence type="ECO:0000259" key="3">
    <source>
        <dbReference type="Pfam" id="PF23398"/>
    </source>
</evidence>
<feature type="domain" description="Flagellar attachment zone protein 1 conserved" evidence="3">
    <location>
        <begin position="666"/>
        <end position="750"/>
    </location>
</feature>
<dbReference type="GeneID" id="94171188"/>
<organism evidence="4 5">
    <name type="scientific">Leishmania enriettii</name>
    <dbReference type="NCBI Taxonomy" id="5663"/>
    <lineage>
        <taxon>Eukaryota</taxon>
        <taxon>Discoba</taxon>
        <taxon>Euglenozoa</taxon>
        <taxon>Kinetoplastea</taxon>
        <taxon>Metakinetoplastina</taxon>
        <taxon>Trypanosomatida</taxon>
        <taxon>Trypanosomatidae</taxon>
        <taxon>Leishmaniinae</taxon>
        <taxon>Leishmania</taxon>
    </lineage>
</organism>
<feature type="domain" description="Flagellar attachment zone protein 1 conserved" evidence="3">
    <location>
        <begin position="963"/>
        <end position="1046"/>
    </location>
</feature>
<feature type="domain" description="Flagellar attachment zone protein 1 conserved" evidence="3">
    <location>
        <begin position="859"/>
        <end position="943"/>
    </location>
</feature>
<feature type="region of interest" description="Disordered" evidence="2">
    <location>
        <begin position="3059"/>
        <end position="3089"/>
    </location>
</feature>
<name>A0A836H877_LEIEN</name>
<feature type="domain" description="Flagellar attachment zone protein 1 conserved" evidence="3">
    <location>
        <begin position="1254"/>
        <end position="1343"/>
    </location>
</feature>
<feature type="domain" description="Flagellar attachment zone protein 1 conserved" evidence="3">
    <location>
        <begin position="1969"/>
        <end position="2051"/>
    </location>
</feature>
<feature type="domain" description="Flagellar attachment zone protein 1 conserved" evidence="3">
    <location>
        <begin position="2545"/>
        <end position="2627"/>
    </location>
</feature>
<sequence length="3131" mass="354804">MTAAIVNENALMHLSVGDFVAIVTHHMRDGRLHWTLGSVETPPYLRDVEIRLWEKQRYEYYDEDVTPANPETAELMKRIAQVKQDLQKSIDQAAALTQQLRERRAAITQQISQAENYVAESKAICEAACEDVESISDRYWQELKSYRIPPKMVSVVIRAVMLLLSEDEARKWPQMQRVLRDFDFKRRITSYDPTHQLSSERRDYILQECVSKKSFRYDRAMQGSVAVGPIYYWVLAQLDSGEAQSQKDRVDQEKIARQKELRVVLQQISEQQKRITEYQELMEDLDDQLRLCNQRSSDGSFIGVRSQSQSVSRRRVLANDRYNESFAARQGRQYLRPAFYTWKPTERVIIVLRKNIVCNFSTVTSQEQEEGYAMSDPQIRMLDAALMSRLQALEMMSGDDEEREDKALEADMFKQNDDEACGTLRNEEEILQERQLSATVGKSTLIPTPQVKSTDTAGVGAVEATSKLERKFEGKNWHRILDRKRDAIEAAFTEESAECLEVPAYYISIDELTLGSLIVRFSAQHDGQRSDAELQGRVSVHEYPKVKLLYEEDDEEDEGGEEDDEGPEHQVKFCGDRWADITPGHRGEIEAAFLEDTSVATGAPPDEICVRRICADAGEGLTVDYSMLGRSRDPEEVQEQVDAYAYPAVWDLYQRLAGLGEEGPIHQVRFRGERWADVILGAEEAIKQAFADDTADALGVRPQQVAPDEIRYENGLTVSYTVLGCSLDGDEVDAKAENYNYPKTWALYDRLVAEAVGAAYQKSFEGKHWETVLHAARPEISEAFCTDTANAVTSRLSEVHLRSVDTDQDRLLVSYDVGDSRQPADKVRENTREYPYPEVWAVYRLVMTEEAEGTRNISQTFEGGAWEAISTRMPERVREAFTEDVAGATHVSPARVTIHDIKTSKKGMTVEYGVAREEGQSSYATRKAAKGFHYPVTWSLYEANKEDAAGRGSFGESESAILERRFEGDDWDVVLEEYPHELSDAFRIDAARVLGVSTQNVRVISMATGSLIVEFQIMFPPCGDSDIERRVEEDEFPTVMSVYRRRMRGGDEEAASKSRAAPVLHDLEDMSPKVFEGEEWSCVLASQRAGLEEAFVKDTASALGVREEQVMVKGMKAGVCALQVDYSVHDCPSDETAAQATVEDYPYPFVWELYRSEENVGKYVQAFGGTGWKEVAASRGAALKAAFAKDTADALKTDEKRILIKSVCADAEGLAVRYCVTNDVYEDDHVVKIQGSYAYPNMWALYDAEGKRHWVTTSHQVGFDGDDWVYVVQDKMPELQEAFVSCTANIFNTYAENVKNTKYTLGSLIVDFELTHPAWLSEKEINERLIACSYEPVWDLYGYHPWDPKKVTETSHEVFFEGAGWAAVLESHRKELEERFQQETATALEVQSADVHVDGVDYAKERLSIRATVTHHVFQDNELMQEQLSRYPYEEVWKLYVEYPNQGWVTTSHQVGFDGDDWVYVLSAKKKALEEAFRACTTVSLDVADEHISSIVFAANEAALLATFEVEHPKKQSEEEVNKRLAECDYMLVWELYMDHPYNPDEQETTSHEIGFEGEEWEKVITSQPKQLEEAIMLDTAEALEVTPNDITSIKTSFEGSNLLIVHLNIQHPLLQDQELIKEQLGRYPYERVWALYEDAPITPLKKEDAAGRGSFGESESAILERRFEGDDWDVVLEEYPHELSDAFRIDAARVLGVSTQNVRVISMATGSLIVKFQIMFPPCGDSDIERRVEEDEFPTVMSVYRRRMRGGDEEAASKSRAAPVLHDRRVTTLQDCGFEGEDWDYVWSIKQEAMCRAFAQGVADALGIDPTDVENINMEKSEDGIVLGANVRHPLAQDYHTIQQALKDHPFEGLWALYETRPYDPGELTSTEHVIYFEGDEWRLVMKNKSVEVVEAVRKDTASALGVPEGDVADVRTRVEPTALVTTIVVSHSPLQDDELIQEELTKYEYERVWALYCPEGEARRGAKHFDGLSWARVLESEKEGVVQAFCEDTAVAMNTRPENVEVSDIRTTDEGMEVNYMVKLTSASEEDMRHTLHTYPYPNVWDYYRVEEEGEKVTTLQDCGFEGEDWDYVWSIKQEAMCRAFAQGVADALGIDPTDVENINMEKSEDGIVLGANVRHPLAQDYHTIQQALKDHPFEGLWALYETRPYDPGELTSTEHVIYFEGDEWRLVMKNKSVEVVEAVRKDTASALGVPEGDVADVRTRVEPTALVTTIVVSHSPLQDDELIQEELTKYEYERVWALYCPEGEARRGAKHFDGLSWARVLESEKEGVVQAFCEDTAVAMNTRPENVEVSDIRTTDEGMEVNYMVKLTSASEEDMRHTLHTYPYPNVWDYYRVEEEGEKVTTLQDCGFEGEDWDYVWSIKQEAMCRAFAQGVADALGIDPTDVENINMEKSEDGIVLGANVRHPLAQDYHTIQQALKDHPFEGLWALYETRPYDPGELTSTEHVIYFEGDEWRLVMKNKSVEVVEAVRKDTASALGVPEGDVADVRTRVEPTALVTTIVVSHSPLQDDELIQEELTKYEYERVWALYCPEGEARRGAKHFDGLSWARVLESEKEGVVQAFCEDTAVAMNTRPENVEVSDIRTTDEGMEVNYMVKLTSASEEDMRHTLHTYPYPNVWDYYRVEEEGEKVTTLQDCGFEGEDWDYVWSIKQEAMCRAFAQGVADALGIDPTDVENINMEKSEDGIVLGANVRHPLAQDYHTIQQALKDHPFEGLWALYETRPYDPGELTSTEHVIYFEGDEWRLVMKNKSVEVVEAVRKDTASALGVPEGDVADVRTRVEPTALVTTIVVSHSPLQDDELIQEELTKYEYERVWALYCPEGEARRGDDEVEGGVLDSCAARADDVVDVEEGDEGLLPGGCTRVALSVSFEGELWEKIAKRRTKELADVFRADTAKCVRAAVKGIHIRECVVSAEGLLVHFSALCEEATAEAELRDRIDEHPYEAVWALYEAEEGAAAAMSKLMVRHFGGLHWDMAMEAYPARVEEAFREDTADVLQVDAARVFVESTSLGSLIVHFRVQGLTISEEKATQLTGNYAYPKLWTLYISRDEGSCRASANNRTNGSEDGNGSRPSRHRAEQLVAEEGVESQEALTYLRKALAEARRERDMYMERAEQAEEARRASKRKS</sequence>
<feature type="domain" description="Flagellar attachment zone protein 1 conserved" evidence="3">
    <location>
        <begin position="2446"/>
        <end position="2535"/>
    </location>
</feature>
<feature type="coiled-coil region" evidence="1">
    <location>
        <begin position="261"/>
        <end position="295"/>
    </location>
</feature>
<keyword evidence="1" id="KW-0175">Coiled coil</keyword>
<proteinExistence type="predicted"/>
<feature type="domain" description="Flagellar attachment zone protein 1 conserved" evidence="3">
    <location>
        <begin position="1352"/>
        <end position="1440"/>
    </location>
</feature>
<dbReference type="Pfam" id="PF23398">
    <property type="entry name" value="FAZ1_cons"/>
    <property type="match status" value="26"/>
</dbReference>
<evidence type="ECO:0000313" key="5">
    <source>
        <dbReference type="Proteomes" id="UP000674179"/>
    </source>
</evidence>
<feature type="domain" description="Flagellar attachment zone protein 1 conserved" evidence="3">
    <location>
        <begin position="2347"/>
        <end position="2438"/>
    </location>
</feature>
<dbReference type="KEGG" id="lenr:94171188"/>
<feature type="domain" description="Flagellar attachment zone protein 1 conserved" evidence="3">
    <location>
        <begin position="1164"/>
        <end position="1247"/>
    </location>
</feature>
<dbReference type="FunFam" id="1.20.920.20:FF:000023">
    <property type="entry name" value="Putative mitotubule-associated protein Gb4"/>
    <property type="match status" value="1"/>
</dbReference>
<feature type="domain" description="Flagellar attachment zone protein 1 conserved" evidence="3">
    <location>
        <begin position="1771"/>
        <end position="1862"/>
    </location>
</feature>
<feature type="domain" description="Flagellar attachment zone protein 1 conserved" evidence="3">
    <location>
        <begin position="2158"/>
        <end position="2247"/>
    </location>
</feature>
<feature type="domain" description="Flagellar attachment zone protein 1 conserved" evidence="3">
    <location>
        <begin position="2734"/>
        <end position="2823"/>
    </location>
</feature>
<dbReference type="OrthoDB" id="260030at2759"/>
<dbReference type="Gene3D" id="1.20.920.20">
    <property type="match status" value="1"/>
</dbReference>
<feature type="domain" description="Flagellar attachment zone protein 1 conserved" evidence="3">
    <location>
        <begin position="1549"/>
        <end position="1639"/>
    </location>
</feature>
<reference evidence="4 5" key="1">
    <citation type="submission" date="2021-02" db="EMBL/GenBank/DDBJ databases">
        <title>Leishmania (Mundinia) enrietti genome sequencing and assembly.</title>
        <authorList>
            <person name="Almutairi H."/>
            <person name="Gatherer D."/>
        </authorList>
    </citation>
    <scope>NUCLEOTIDE SEQUENCE [LARGE SCALE GENOMIC DNA]</scope>
    <source>
        <strain evidence="4">CUR178</strain>
    </source>
</reference>
<evidence type="ECO:0000313" key="4">
    <source>
        <dbReference type="EMBL" id="KAG5476778.1"/>
    </source>
</evidence>
<dbReference type="InterPro" id="IPR009367">
    <property type="entry name" value="Elm1-like"/>
</dbReference>
<feature type="domain" description="Flagellar attachment zone protein 1 conserved" evidence="3">
    <location>
        <begin position="1870"/>
        <end position="1959"/>
    </location>
</feature>
<dbReference type="PANTHER" id="PTHR33986:SF15">
    <property type="entry name" value="MITOCHONDRIAL FISSION PROTEIN ELM1"/>
    <property type="match status" value="1"/>
</dbReference>
<feature type="compositionally biased region" description="Polar residues" evidence="2">
    <location>
        <begin position="3059"/>
        <end position="3075"/>
    </location>
</feature>
<dbReference type="EMBL" id="JAFHKP010000026">
    <property type="protein sequence ID" value="KAG5476778.1"/>
    <property type="molecule type" value="Genomic_DNA"/>
</dbReference>
<comment type="caution">
    <text evidence="4">The sequence shown here is derived from an EMBL/GenBank/DDBJ whole genome shotgun (WGS) entry which is preliminary data.</text>
</comment>
<keyword evidence="5" id="KW-1185">Reference proteome</keyword>
<protein>
    <recommendedName>
        <fullName evidence="3">Flagellar attachment zone protein 1 conserved domain-containing protein</fullName>
    </recommendedName>
</protein>
<dbReference type="PANTHER" id="PTHR33986">
    <property type="entry name" value="OS02G0535700 PROTEIN"/>
    <property type="match status" value="1"/>
</dbReference>